<dbReference type="Pfam" id="PF01510">
    <property type="entry name" value="Amidase_2"/>
    <property type="match status" value="1"/>
</dbReference>
<gene>
    <name evidence="6" type="ORF">FEZ53_06270</name>
</gene>
<feature type="domain" description="N-acetylmuramoyl-L-alanine amidase" evidence="5">
    <location>
        <begin position="19"/>
        <end position="161"/>
    </location>
</feature>
<dbReference type="Gene3D" id="3.40.80.10">
    <property type="entry name" value="Peptidoglycan recognition protein-like"/>
    <property type="match status" value="1"/>
</dbReference>
<dbReference type="GO" id="GO:0009254">
    <property type="term" value="P:peptidoglycan turnover"/>
    <property type="evidence" value="ECO:0007669"/>
    <property type="project" value="TreeGrafter"/>
</dbReference>
<reference evidence="6 7" key="1">
    <citation type="submission" date="2019-05" db="EMBL/GenBank/DDBJ databases">
        <title>The metagenome of a microbial culture collection derived from dairy environment covers the genomic content of the human microbiome.</title>
        <authorList>
            <person name="Roder T."/>
            <person name="Wuthrich D."/>
            <person name="Sattari Z."/>
            <person name="Von Ah U."/>
            <person name="Bar C."/>
            <person name="Ronchi F."/>
            <person name="Macpherson A.J."/>
            <person name="Ganal-Vonarburg S.C."/>
            <person name="Bruggmann R."/>
            <person name="Vergeres G."/>
        </authorList>
    </citation>
    <scope>NUCLEOTIDE SEQUENCE [LARGE SCALE GENOMIC DNA]</scope>
    <source>
        <strain evidence="6 7">FAM 20833</strain>
    </source>
</reference>
<dbReference type="InterPro" id="IPR002502">
    <property type="entry name" value="Amidase_domain"/>
</dbReference>
<dbReference type="EC" id="3.5.1.28" evidence="2"/>
<evidence type="ECO:0000256" key="4">
    <source>
        <dbReference type="ARBA" id="ARBA00023316"/>
    </source>
</evidence>
<organism evidence="6 7">
    <name type="scientific">Staphylococcus xylosus</name>
    <dbReference type="NCBI Taxonomy" id="1288"/>
    <lineage>
        <taxon>Bacteria</taxon>
        <taxon>Bacillati</taxon>
        <taxon>Bacillota</taxon>
        <taxon>Bacilli</taxon>
        <taxon>Bacillales</taxon>
        <taxon>Staphylococcaceae</taxon>
        <taxon>Staphylococcus</taxon>
    </lineage>
</organism>
<dbReference type="GO" id="GO:0071555">
    <property type="term" value="P:cell wall organization"/>
    <property type="evidence" value="ECO:0007669"/>
    <property type="project" value="UniProtKB-KW"/>
</dbReference>
<dbReference type="CDD" id="cd06583">
    <property type="entry name" value="PGRP"/>
    <property type="match status" value="1"/>
</dbReference>
<dbReference type="SMART" id="SM00644">
    <property type="entry name" value="Ami_2"/>
    <property type="match status" value="1"/>
</dbReference>
<dbReference type="Pfam" id="PF25606">
    <property type="entry name" value="SH3b_P2"/>
    <property type="match status" value="1"/>
</dbReference>
<evidence type="ECO:0000313" key="6">
    <source>
        <dbReference type="EMBL" id="TLP91889.1"/>
    </source>
</evidence>
<comment type="catalytic activity">
    <reaction evidence="1">
        <text>Hydrolyzes the link between N-acetylmuramoyl residues and L-amino acid residues in certain cell-wall glycopeptides.</text>
        <dbReference type="EC" id="3.5.1.28"/>
    </reaction>
</comment>
<dbReference type="SUPFAM" id="SSF55846">
    <property type="entry name" value="N-acetylmuramoyl-L-alanine amidase-like"/>
    <property type="match status" value="1"/>
</dbReference>
<comment type="caution">
    <text evidence="6">The sequence shown here is derived from an EMBL/GenBank/DDBJ whole genome shotgun (WGS) entry which is preliminary data.</text>
</comment>
<dbReference type="AlphaFoldDB" id="A0A5R9B6C7"/>
<accession>A0A5R9B6C7</accession>
<dbReference type="InterPro" id="IPR036505">
    <property type="entry name" value="Amidase/PGRP_sf"/>
</dbReference>
<evidence type="ECO:0000256" key="3">
    <source>
        <dbReference type="ARBA" id="ARBA00022801"/>
    </source>
</evidence>
<dbReference type="GO" id="GO:0009253">
    <property type="term" value="P:peptidoglycan catabolic process"/>
    <property type="evidence" value="ECO:0007669"/>
    <property type="project" value="InterPro"/>
</dbReference>
<evidence type="ECO:0000313" key="7">
    <source>
        <dbReference type="Proteomes" id="UP000307747"/>
    </source>
</evidence>
<keyword evidence="4" id="KW-0961">Cell wall biogenesis/degradation</keyword>
<proteinExistence type="predicted"/>
<keyword evidence="3" id="KW-0378">Hydrolase</keyword>
<dbReference type="EMBL" id="VBTJ01000001">
    <property type="protein sequence ID" value="TLP91889.1"/>
    <property type="molecule type" value="Genomic_DNA"/>
</dbReference>
<protein>
    <recommendedName>
        <fullName evidence="2">N-acetylmuramoyl-L-alanine amidase</fullName>
        <ecNumber evidence="2">3.5.1.28</ecNumber>
    </recommendedName>
</protein>
<sequence>MAETWKGVPVRYQLLTIGTRRPGKKLRKGKPEFLVAHDTGNPNSTAQNNVDYYENTHNIQQGIASAHIFVDDKEAIICIPVTEVAYHVLPSTTIDNAWYGVDANDGAAGVEICYFTNKTRSQKSLDNGARVLAYLAEYWGIDYKTEMPGHQDIQYDKSDPGNALQASGYGRATSNLDSIVAKYYKKDEKPTEKTKWDWAGTYYPQPTNDKGIKVWKSPSTSGTLVDKNSWLYSKDDWVNFDQIIKSDGYWWIRFKYVQPGSSKDYFYCAVCRITDPQEKIKNEKYWGTITWK</sequence>
<dbReference type="PANTHER" id="PTHR30417:SF1">
    <property type="entry name" value="N-ACETYLMURAMOYL-L-ALANINE AMIDASE AMID"/>
    <property type="match status" value="1"/>
</dbReference>
<evidence type="ECO:0000259" key="5">
    <source>
        <dbReference type="SMART" id="SM00644"/>
    </source>
</evidence>
<dbReference type="Proteomes" id="UP000307747">
    <property type="component" value="Unassembled WGS sequence"/>
</dbReference>
<dbReference type="InterPro" id="IPR051206">
    <property type="entry name" value="NAMLAA_amidase_2"/>
</dbReference>
<dbReference type="PANTHER" id="PTHR30417">
    <property type="entry name" value="N-ACETYLMURAMOYL-L-ALANINE AMIDASE AMID"/>
    <property type="match status" value="1"/>
</dbReference>
<dbReference type="OrthoDB" id="2195319at2"/>
<evidence type="ECO:0000256" key="1">
    <source>
        <dbReference type="ARBA" id="ARBA00001561"/>
    </source>
</evidence>
<dbReference type="InterPro" id="IPR057958">
    <property type="entry name" value="SH3b_P2_dom"/>
</dbReference>
<dbReference type="GO" id="GO:0008745">
    <property type="term" value="F:N-acetylmuramoyl-L-alanine amidase activity"/>
    <property type="evidence" value="ECO:0007669"/>
    <property type="project" value="UniProtKB-EC"/>
</dbReference>
<dbReference type="Gene3D" id="2.30.30.40">
    <property type="entry name" value="SH3 Domains"/>
    <property type="match status" value="1"/>
</dbReference>
<evidence type="ECO:0000256" key="2">
    <source>
        <dbReference type="ARBA" id="ARBA00011901"/>
    </source>
</evidence>
<name>A0A5R9B6C7_STAXY</name>